<protein>
    <recommendedName>
        <fullName evidence="3">Lipoprotein</fullName>
    </recommendedName>
</protein>
<name>G6Y878_9HYPH</name>
<evidence type="ECO:0000313" key="2">
    <source>
        <dbReference type="Proteomes" id="UP000002949"/>
    </source>
</evidence>
<dbReference type="KEGG" id="mamo:A6B35_15415"/>
<gene>
    <name evidence="1" type="ORF">MEA186_10726</name>
</gene>
<evidence type="ECO:0008006" key="3">
    <source>
        <dbReference type="Google" id="ProtNLM"/>
    </source>
</evidence>
<dbReference type="PATRIC" id="fig|1082933.3.peg.2067"/>
<organism evidence="1 2">
    <name type="scientific">Mesorhizobium amorphae CCNWGS0123</name>
    <dbReference type="NCBI Taxonomy" id="1082933"/>
    <lineage>
        <taxon>Bacteria</taxon>
        <taxon>Pseudomonadati</taxon>
        <taxon>Pseudomonadota</taxon>
        <taxon>Alphaproteobacteria</taxon>
        <taxon>Hyphomicrobiales</taxon>
        <taxon>Phyllobacteriaceae</taxon>
        <taxon>Mesorhizobium</taxon>
    </lineage>
</organism>
<evidence type="ECO:0000313" key="1">
    <source>
        <dbReference type="EMBL" id="EHH12045.1"/>
    </source>
</evidence>
<keyword evidence="2" id="KW-1185">Reference proteome</keyword>
<proteinExistence type="predicted"/>
<dbReference type="RefSeq" id="WP_006201658.1">
    <property type="nucleotide sequence ID" value="NZ_AGSN01000087.1"/>
</dbReference>
<sequence>MHGHDLRRLLLLCGLIGLAACTEKDWRAAAIAKAEDEVRDQVNDPVAQFSHVQVTGNSSTGQTCGYVMAKSGIFIKGGHFIVYIDGSTPRIEGGMGRQSWSKQEFDFQWQNDCLKEGYKS</sequence>
<accession>G6Y878</accession>
<dbReference type="OrthoDB" id="8079955at2"/>
<dbReference type="EMBL" id="AGSN01000087">
    <property type="protein sequence ID" value="EHH12045.1"/>
    <property type="molecule type" value="Genomic_DNA"/>
</dbReference>
<dbReference type="AlphaFoldDB" id="G6Y878"/>
<dbReference type="Proteomes" id="UP000002949">
    <property type="component" value="Unassembled WGS sequence"/>
</dbReference>
<reference evidence="1 2" key="1">
    <citation type="journal article" date="2012" name="J. Bacteriol.">
        <title>Draft Genome Sequence of Plant Growth-Promoting Rhizobium Mesorhizobium amorphae, Isolated from Zinc-Lead Mine Tailings.</title>
        <authorList>
            <person name="Hao X."/>
            <person name="Lin Y."/>
            <person name="Johnstone L."/>
            <person name="Baltrus D.A."/>
            <person name="Miller S.J."/>
            <person name="Wei G."/>
            <person name="Rensing C."/>
        </authorList>
    </citation>
    <scope>NUCLEOTIDE SEQUENCE [LARGE SCALE GENOMIC DNA]</scope>
    <source>
        <strain evidence="1 2">CCNWGS0123</strain>
    </source>
</reference>
<dbReference type="PROSITE" id="PS51257">
    <property type="entry name" value="PROKAR_LIPOPROTEIN"/>
    <property type="match status" value="1"/>
</dbReference>